<evidence type="ECO:0000256" key="1">
    <source>
        <dbReference type="SAM" id="Phobius"/>
    </source>
</evidence>
<dbReference type="Proteomes" id="UP000013243">
    <property type="component" value="Chromosome"/>
</dbReference>
<gene>
    <name evidence="2" type="ORF">K529_014050</name>
</gene>
<feature type="transmembrane region" description="Helical" evidence="1">
    <location>
        <begin position="26"/>
        <end position="47"/>
    </location>
</feature>
<dbReference type="GO" id="GO:0016020">
    <property type="term" value="C:membrane"/>
    <property type="evidence" value="ECO:0007669"/>
    <property type="project" value="InterPro"/>
</dbReference>
<dbReference type="InterPro" id="IPR008523">
    <property type="entry name" value="DUF805"/>
</dbReference>
<dbReference type="RefSeq" id="WP_005619527.1">
    <property type="nucleotide sequence ID" value="NZ_CP015230.1"/>
</dbReference>
<sequence length="133" mass="14857">MSTSAQRRVGLPTIFNWNSPINRTQYLLQNILMLFVLFTCQLMVFVGTTRSGTAPSVQAFTGIMTPLVLLFGQAAVSRRLVDLEMSRWWMLGQIVPFLNLYLLCLLFAGRGKSARSKSSQSSEQAAINEGHEL</sequence>
<name>A0A1B1A5N4_9RHOB</name>
<dbReference type="STRING" id="1265309.K529_014050"/>
<proteinExistence type="predicted"/>
<dbReference type="EMBL" id="CP015230">
    <property type="protein sequence ID" value="ANP41895.1"/>
    <property type="molecule type" value="Genomic_DNA"/>
</dbReference>
<organism evidence="2 3">
    <name type="scientific">Tritonibacter mobilis F1926</name>
    <dbReference type="NCBI Taxonomy" id="1265309"/>
    <lineage>
        <taxon>Bacteria</taxon>
        <taxon>Pseudomonadati</taxon>
        <taxon>Pseudomonadota</taxon>
        <taxon>Alphaproteobacteria</taxon>
        <taxon>Rhodobacterales</taxon>
        <taxon>Paracoccaceae</taxon>
        <taxon>Tritonibacter</taxon>
    </lineage>
</organism>
<reference evidence="2 3" key="1">
    <citation type="journal article" date="2016" name="ISME J.">
        <title>Global occurrence and heterogeneity of the Roseobacter-clade species Ruegeria mobilis.</title>
        <authorList>
            <person name="Sonnenschein E."/>
            <person name="Gram L."/>
        </authorList>
    </citation>
    <scope>NUCLEOTIDE SEQUENCE [LARGE SCALE GENOMIC DNA]</scope>
    <source>
        <strain evidence="2 3">F1926</strain>
    </source>
</reference>
<feature type="transmembrane region" description="Helical" evidence="1">
    <location>
        <begin position="88"/>
        <end position="108"/>
    </location>
</feature>
<dbReference type="KEGG" id="rmb:K529_014050"/>
<protein>
    <submittedName>
        <fullName evidence="2">Uncharacterized protein</fullName>
    </submittedName>
</protein>
<keyword evidence="1" id="KW-0812">Transmembrane</keyword>
<dbReference type="Pfam" id="PF05656">
    <property type="entry name" value="DUF805"/>
    <property type="match status" value="1"/>
</dbReference>
<accession>A0A1B1A5N4</accession>
<evidence type="ECO:0000313" key="3">
    <source>
        <dbReference type="Proteomes" id="UP000013243"/>
    </source>
</evidence>
<keyword evidence="1" id="KW-0472">Membrane</keyword>
<feature type="transmembrane region" description="Helical" evidence="1">
    <location>
        <begin position="59"/>
        <end position="76"/>
    </location>
</feature>
<keyword evidence="1" id="KW-1133">Transmembrane helix</keyword>
<evidence type="ECO:0000313" key="2">
    <source>
        <dbReference type="EMBL" id="ANP41895.1"/>
    </source>
</evidence>
<dbReference type="GeneID" id="28250978"/>
<dbReference type="AlphaFoldDB" id="A0A1B1A5N4"/>